<sequence>MKINFSLGKEWGELKKFEKLSDDERSVVFYAENIASMNHFRLLIDHLTKIM</sequence>
<protein>
    <submittedName>
        <fullName evidence="1">Uncharacterized protein</fullName>
    </submittedName>
</protein>
<dbReference type="EMBL" id="UINC01184960">
    <property type="protein sequence ID" value="SVD96432.1"/>
    <property type="molecule type" value="Genomic_DNA"/>
</dbReference>
<feature type="non-terminal residue" evidence="1">
    <location>
        <position position="51"/>
    </location>
</feature>
<organism evidence="1">
    <name type="scientific">marine metagenome</name>
    <dbReference type="NCBI Taxonomy" id="408172"/>
    <lineage>
        <taxon>unclassified sequences</taxon>
        <taxon>metagenomes</taxon>
        <taxon>ecological metagenomes</taxon>
    </lineage>
</organism>
<name>A0A382ZLU8_9ZZZZ</name>
<gene>
    <name evidence="1" type="ORF">METZ01_LOCUS449286</name>
</gene>
<reference evidence="1" key="1">
    <citation type="submission" date="2018-05" db="EMBL/GenBank/DDBJ databases">
        <authorList>
            <person name="Lanie J.A."/>
            <person name="Ng W.-L."/>
            <person name="Kazmierczak K.M."/>
            <person name="Andrzejewski T.M."/>
            <person name="Davidsen T.M."/>
            <person name="Wayne K.J."/>
            <person name="Tettelin H."/>
            <person name="Glass J.I."/>
            <person name="Rusch D."/>
            <person name="Podicherti R."/>
            <person name="Tsui H.-C.T."/>
            <person name="Winkler M.E."/>
        </authorList>
    </citation>
    <scope>NUCLEOTIDE SEQUENCE</scope>
</reference>
<proteinExistence type="predicted"/>
<accession>A0A382ZLU8</accession>
<dbReference type="AlphaFoldDB" id="A0A382ZLU8"/>
<evidence type="ECO:0000313" key="1">
    <source>
        <dbReference type="EMBL" id="SVD96432.1"/>
    </source>
</evidence>